<name>A0A0C1TKM7_9BACT</name>
<dbReference type="Proteomes" id="UP000031433">
    <property type="component" value="Unassembled WGS sequence"/>
</dbReference>
<dbReference type="GO" id="GO:0008120">
    <property type="term" value="F:ceramide glucosyltransferase activity"/>
    <property type="evidence" value="ECO:0007669"/>
    <property type="project" value="TreeGrafter"/>
</dbReference>
<dbReference type="NCBIfam" id="TIGR03472">
    <property type="entry name" value="HpnI"/>
    <property type="match status" value="1"/>
</dbReference>
<comment type="subcellular location">
    <subcellularLocation>
        <location evidence="1">Membrane</location>
        <topology evidence="1">Multi-pass membrane protein</topology>
    </subcellularLocation>
</comment>
<dbReference type="Pfam" id="PF13506">
    <property type="entry name" value="Glyco_transf_21"/>
    <property type="match status" value="1"/>
</dbReference>
<evidence type="ECO:0000256" key="1">
    <source>
        <dbReference type="ARBA" id="ARBA00004141"/>
    </source>
</evidence>
<gene>
    <name evidence="10" type="ORF">SE37_01405</name>
</gene>
<dbReference type="CDD" id="cd02520">
    <property type="entry name" value="Glucosylceramide_synthase"/>
    <property type="match status" value="1"/>
</dbReference>
<keyword evidence="4" id="KW-0328">Glycosyltransferase</keyword>
<evidence type="ECO:0000256" key="7">
    <source>
        <dbReference type="ARBA" id="ARBA00022989"/>
    </source>
</evidence>
<evidence type="ECO:0000256" key="5">
    <source>
        <dbReference type="ARBA" id="ARBA00022679"/>
    </source>
</evidence>
<organism evidence="10 11">
    <name type="scientific">Geobacter soli</name>
    <dbReference type="NCBI Taxonomy" id="1510391"/>
    <lineage>
        <taxon>Bacteria</taxon>
        <taxon>Pseudomonadati</taxon>
        <taxon>Thermodesulfobacteriota</taxon>
        <taxon>Desulfuromonadia</taxon>
        <taxon>Geobacterales</taxon>
        <taxon>Geobacteraceae</taxon>
        <taxon>Geobacter</taxon>
    </lineage>
</organism>
<dbReference type="InterPro" id="IPR017835">
    <property type="entry name" value="Hopen-assoc_HpnI"/>
</dbReference>
<keyword evidence="7 9" id="KW-1133">Transmembrane helix</keyword>
<dbReference type="Gene3D" id="3.90.550.10">
    <property type="entry name" value="Spore Coat Polysaccharide Biosynthesis Protein SpsA, Chain A"/>
    <property type="match status" value="1"/>
</dbReference>
<accession>A0A0C1TKM7</accession>
<dbReference type="RefSeq" id="WP_039643076.1">
    <property type="nucleotide sequence ID" value="NZ_JXBL01000001.1"/>
</dbReference>
<comment type="pathway">
    <text evidence="3">Sphingolipid metabolism.</text>
</comment>
<dbReference type="InterPro" id="IPR025993">
    <property type="entry name" value="Ceramide_glucosylTrfase"/>
</dbReference>
<keyword evidence="8 9" id="KW-0472">Membrane</keyword>
<dbReference type="SUPFAM" id="SSF53448">
    <property type="entry name" value="Nucleotide-diphospho-sugar transferases"/>
    <property type="match status" value="1"/>
</dbReference>
<keyword evidence="6 9" id="KW-0812">Transmembrane</keyword>
<dbReference type="PANTHER" id="PTHR12726">
    <property type="entry name" value="CERAMIDE GLUCOSYLTRANSFERASE"/>
    <property type="match status" value="1"/>
</dbReference>
<evidence type="ECO:0000256" key="8">
    <source>
        <dbReference type="ARBA" id="ARBA00023136"/>
    </source>
</evidence>
<dbReference type="EMBL" id="JXBL01000001">
    <property type="protein sequence ID" value="KIE41379.1"/>
    <property type="molecule type" value="Genomic_DNA"/>
</dbReference>
<evidence type="ECO:0000256" key="6">
    <source>
        <dbReference type="ARBA" id="ARBA00022692"/>
    </source>
</evidence>
<feature type="transmembrane region" description="Helical" evidence="9">
    <location>
        <begin position="306"/>
        <end position="325"/>
    </location>
</feature>
<evidence type="ECO:0000313" key="10">
    <source>
        <dbReference type="EMBL" id="KIE41379.1"/>
    </source>
</evidence>
<proteinExistence type="predicted"/>
<dbReference type="GO" id="GO:0006679">
    <property type="term" value="P:glucosylceramide biosynthetic process"/>
    <property type="evidence" value="ECO:0007669"/>
    <property type="project" value="TreeGrafter"/>
</dbReference>
<protein>
    <submittedName>
        <fullName evidence="10">Ceramide glucosyltransferase</fullName>
    </submittedName>
</protein>
<comment type="caution">
    <text evidence="10">The sequence shown here is derived from an EMBL/GenBank/DDBJ whole genome shotgun (WGS) entry which is preliminary data.</text>
</comment>
<dbReference type="AlphaFoldDB" id="A0A0C1TKM7"/>
<keyword evidence="5 10" id="KW-0808">Transferase</keyword>
<sequence length="380" mass="41812">MTPDTLLPLLAVLPPLAYGLLALACARVWFGRQRPRPGHTPPVTILKPVKGTDAESFENFASFCRQEYGGQWQMLFACASADDPVIPVIRRLMAEFPDRDIDLVVDGTIHGPNYKVSNLINAFPRARHDILIVCDSDIRVSPAYLGEVIAPFADPAVGLVTSLYRSPGVRGAATALEAMGFTVEMVPNVMVAQRLEGLSFALGASMAVRRAALESIGGFPALVHYLADDYQLGNKIHRAGWRLELSDCFVESVMHREDLSTVLSRQLRWCRTMRVSRPGGYLGSGITQPVPLACLALLVSGCSATGWGAVLLLYLTRALVALAFSRRYLRDGIFPRWLWLLPLRDVLSFATWALSFAGNRVRWRGHLFRLLPGGKIVEIG</sequence>
<keyword evidence="11" id="KW-1185">Reference proteome</keyword>
<evidence type="ECO:0000256" key="3">
    <source>
        <dbReference type="ARBA" id="ARBA00004991"/>
    </source>
</evidence>
<dbReference type="InterPro" id="IPR029044">
    <property type="entry name" value="Nucleotide-diphossugar_trans"/>
</dbReference>
<evidence type="ECO:0000313" key="11">
    <source>
        <dbReference type="Proteomes" id="UP000031433"/>
    </source>
</evidence>
<evidence type="ECO:0000256" key="9">
    <source>
        <dbReference type="SAM" id="Phobius"/>
    </source>
</evidence>
<reference evidence="10 11" key="1">
    <citation type="submission" date="2015-01" db="EMBL/GenBank/DDBJ databases">
        <title>Genome sequence of the anaerobic bacterium Geobacter soli GSS01, a dissimilatory Fe(III) reducer from soil.</title>
        <authorList>
            <person name="Yang G."/>
            <person name="Zhou S."/>
        </authorList>
    </citation>
    <scope>NUCLEOTIDE SEQUENCE [LARGE SCALE GENOMIC DNA]</scope>
    <source>
        <strain evidence="10 11">GSS01</strain>
    </source>
</reference>
<feature type="transmembrane region" description="Helical" evidence="9">
    <location>
        <begin position="6"/>
        <end position="30"/>
    </location>
</feature>
<comment type="pathway">
    <text evidence="2">Lipid metabolism; sphingolipid metabolism.</text>
</comment>
<dbReference type="GO" id="GO:0016020">
    <property type="term" value="C:membrane"/>
    <property type="evidence" value="ECO:0007669"/>
    <property type="project" value="UniProtKB-SubCell"/>
</dbReference>
<evidence type="ECO:0000256" key="2">
    <source>
        <dbReference type="ARBA" id="ARBA00004760"/>
    </source>
</evidence>
<evidence type="ECO:0000256" key="4">
    <source>
        <dbReference type="ARBA" id="ARBA00022676"/>
    </source>
</evidence>
<dbReference type="PANTHER" id="PTHR12726:SF0">
    <property type="entry name" value="CERAMIDE GLUCOSYLTRANSFERASE"/>
    <property type="match status" value="1"/>
</dbReference>
<feature type="transmembrane region" description="Helical" evidence="9">
    <location>
        <begin position="281"/>
        <end position="300"/>
    </location>
</feature>